<dbReference type="InterPro" id="IPR000843">
    <property type="entry name" value="HTH_LacI"/>
</dbReference>
<feature type="domain" description="HTH lacI-type" evidence="5">
    <location>
        <begin position="57"/>
        <end position="111"/>
    </location>
</feature>
<dbReference type="InterPro" id="IPR046335">
    <property type="entry name" value="LacI/GalR-like_sensor"/>
</dbReference>
<organism evidence="6 7">
    <name type="scientific">Agromyces tropicus</name>
    <dbReference type="NCBI Taxonomy" id="555371"/>
    <lineage>
        <taxon>Bacteria</taxon>
        <taxon>Bacillati</taxon>
        <taxon>Actinomycetota</taxon>
        <taxon>Actinomycetes</taxon>
        <taxon>Micrococcales</taxon>
        <taxon>Microbacteriaceae</taxon>
        <taxon>Agromyces</taxon>
    </lineage>
</organism>
<dbReference type="PANTHER" id="PTHR30146:SF109">
    <property type="entry name" value="HTH-TYPE TRANSCRIPTIONAL REGULATOR GALS"/>
    <property type="match status" value="1"/>
</dbReference>
<evidence type="ECO:0000256" key="2">
    <source>
        <dbReference type="ARBA" id="ARBA00023125"/>
    </source>
</evidence>
<protein>
    <submittedName>
        <fullName evidence="6">LacI family DNA-binding transcriptional regulator</fullName>
    </submittedName>
</protein>
<evidence type="ECO:0000256" key="1">
    <source>
        <dbReference type="ARBA" id="ARBA00023015"/>
    </source>
</evidence>
<dbReference type="SUPFAM" id="SSF47413">
    <property type="entry name" value="lambda repressor-like DNA-binding domains"/>
    <property type="match status" value="1"/>
</dbReference>
<sequence>MSGADAPARVGDDPAGGSAGGGGSTDAAGAGVPTVPTVPAGPASGPGSGPGDAAGVPTMFDVARHAGVSHQTVSRVLNDLPGVAAATRVRVRQAIADLNYTPSPTARAMARRRSGSIGLILAGRPDYGPSSAALGFNEAARDAGYAVSQASMRTLDPDALTQAVHRLVLQRVEAVVLISGEREGVEVLRGIDAGVPVVAVASEVEPGMHRVSFDQAAGARLATEHLIGLGHTRIAHVAGPADSMDAAERRRGFADALTARGLEVREPIVGDWLAASGHAAGRRLLDEDWATAVFVGNDQMSLGLLHACHEAGVPVPRDLSVVGFDDIPEAAFFTPPLTTVRQDFDSLGRDIMATVVDVLRDEASAPDRTSRVPELVVRASSAAPRG</sequence>
<evidence type="ECO:0000313" key="6">
    <source>
        <dbReference type="EMBL" id="GAA2038680.1"/>
    </source>
</evidence>
<evidence type="ECO:0000256" key="3">
    <source>
        <dbReference type="ARBA" id="ARBA00023163"/>
    </source>
</evidence>
<evidence type="ECO:0000259" key="5">
    <source>
        <dbReference type="PROSITE" id="PS50932"/>
    </source>
</evidence>
<dbReference type="Pfam" id="PF00356">
    <property type="entry name" value="LacI"/>
    <property type="match status" value="1"/>
</dbReference>
<keyword evidence="7" id="KW-1185">Reference proteome</keyword>
<keyword evidence="2 6" id="KW-0238">DNA-binding</keyword>
<evidence type="ECO:0000313" key="7">
    <source>
        <dbReference type="Proteomes" id="UP001501196"/>
    </source>
</evidence>
<comment type="caution">
    <text evidence="6">The sequence shown here is derived from an EMBL/GenBank/DDBJ whole genome shotgun (WGS) entry which is preliminary data.</text>
</comment>
<name>A0ABN2UJR4_9MICO</name>
<keyword evidence="3" id="KW-0804">Transcription</keyword>
<dbReference type="PROSITE" id="PS50932">
    <property type="entry name" value="HTH_LACI_2"/>
    <property type="match status" value="1"/>
</dbReference>
<feature type="compositionally biased region" description="Low complexity" evidence="4">
    <location>
        <begin position="25"/>
        <end position="43"/>
    </location>
</feature>
<dbReference type="GO" id="GO:0003677">
    <property type="term" value="F:DNA binding"/>
    <property type="evidence" value="ECO:0007669"/>
    <property type="project" value="UniProtKB-KW"/>
</dbReference>
<dbReference type="Pfam" id="PF13377">
    <property type="entry name" value="Peripla_BP_3"/>
    <property type="match status" value="1"/>
</dbReference>
<dbReference type="InterPro" id="IPR010982">
    <property type="entry name" value="Lambda_DNA-bd_dom_sf"/>
</dbReference>
<dbReference type="PROSITE" id="PS00356">
    <property type="entry name" value="HTH_LACI_1"/>
    <property type="match status" value="1"/>
</dbReference>
<dbReference type="SUPFAM" id="SSF53822">
    <property type="entry name" value="Periplasmic binding protein-like I"/>
    <property type="match status" value="1"/>
</dbReference>
<dbReference type="PANTHER" id="PTHR30146">
    <property type="entry name" value="LACI-RELATED TRANSCRIPTIONAL REPRESSOR"/>
    <property type="match status" value="1"/>
</dbReference>
<dbReference type="CDD" id="cd01574">
    <property type="entry name" value="PBP1_LacI"/>
    <property type="match status" value="1"/>
</dbReference>
<dbReference type="Gene3D" id="1.10.260.40">
    <property type="entry name" value="lambda repressor-like DNA-binding domains"/>
    <property type="match status" value="1"/>
</dbReference>
<proteinExistence type="predicted"/>
<dbReference type="EMBL" id="BAAAPW010000003">
    <property type="protein sequence ID" value="GAA2038680.1"/>
    <property type="molecule type" value="Genomic_DNA"/>
</dbReference>
<accession>A0ABN2UJR4</accession>
<dbReference type="PRINTS" id="PR00036">
    <property type="entry name" value="HTHLACI"/>
</dbReference>
<feature type="region of interest" description="Disordered" evidence="4">
    <location>
        <begin position="1"/>
        <end position="57"/>
    </location>
</feature>
<dbReference type="InterPro" id="IPR028082">
    <property type="entry name" value="Peripla_BP_I"/>
</dbReference>
<evidence type="ECO:0000256" key="4">
    <source>
        <dbReference type="SAM" id="MobiDB-lite"/>
    </source>
</evidence>
<dbReference type="SMART" id="SM00354">
    <property type="entry name" value="HTH_LACI"/>
    <property type="match status" value="1"/>
</dbReference>
<reference evidence="6 7" key="1">
    <citation type="journal article" date="2019" name="Int. J. Syst. Evol. Microbiol.">
        <title>The Global Catalogue of Microorganisms (GCM) 10K type strain sequencing project: providing services to taxonomists for standard genome sequencing and annotation.</title>
        <authorList>
            <consortium name="The Broad Institute Genomics Platform"/>
            <consortium name="The Broad Institute Genome Sequencing Center for Infectious Disease"/>
            <person name="Wu L."/>
            <person name="Ma J."/>
        </authorList>
    </citation>
    <scope>NUCLEOTIDE SEQUENCE [LARGE SCALE GENOMIC DNA]</scope>
    <source>
        <strain evidence="6 7">JCM 15672</strain>
    </source>
</reference>
<dbReference type="RefSeq" id="WP_344374234.1">
    <property type="nucleotide sequence ID" value="NZ_BAAAPW010000003.1"/>
</dbReference>
<dbReference type="CDD" id="cd01392">
    <property type="entry name" value="HTH_LacI"/>
    <property type="match status" value="1"/>
</dbReference>
<gene>
    <name evidence="6" type="ORF">GCM10009819_24470</name>
</gene>
<dbReference type="Gene3D" id="3.40.50.2300">
    <property type="match status" value="2"/>
</dbReference>
<keyword evidence="1" id="KW-0805">Transcription regulation</keyword>
<dbReference type="Proteomes" id="UP001501196">
    <property type="component" value="Unassembled WGS sequence"/>
</dbReference>